<dbReference type="GO" id="GO:0020037">
    <property type="term" value="F:heme binding"/>
    <property type="evidence" value="ECO:0007669"/>
    <property type="project" value="InterPro"/>
</dbReference>
<evidence type="ECO:0008006" key="12">
    <source>
        <dbReference type="Google" id="ProtNLM"/>
    </source>
</evidence>
<comment type="cofactor">
    <cofactor evidence="7">
        <name>heme</name>
        <dbReference type="ChEBI" id="CHEBI:30413"/>
    </cofactor>
</comment>
<keyword evidence="8" id="KW-0560">Oxidoreductase</keyword>
<keyword evidence="5 9" id="KW-1133">Transmembrane helix</keyword>
<evidence type="ECO:0000256" key="8">
    <source>
        <dbReference type="RuleBase" id="RU000461"/>
    </source>
</evidence>
<dbReference type="InterPro" id="IPR001128">
    <property type="entry name" value="Cyt_P450"/>
</dbReference>
<dbReference type="OrthoDB" id="2789670at2759"/>
<evidence type="ECO:0000313" key="10">
    <source>
        <dbReference type="EMBL" id="KDP24727.1"/>
    </source>
</evidence>
<dbReference type="GO" id="GO:0004497">
    <property type="term" value="F:monooxygenase activity"/>
    <property type="evidence" value="ECO:0007669"/>
    <property type="project" value="UniProtKB-KW"/>
</dbReference>
<evidence type="ECO:0000256" key="9">
    <source>
        <dbReference type="SAM" id="Phobius"/>
    </source>
</evidence>
<dbReference type="PRINTS" id="PR00465">
    <property type="entry name" value="EP450IV"/>
</dbReference>
<accession>A0A067JLJ0</accession>
<keyword evidence="9" id="KW-0472">Membrane</keyword>
<dbReference type="Pfam" id="PF00067">
    <property type="entry name" value="p450"/>
    <property type="match status" value="1"/>
</dbReference>
<evidence type="ECO:0000256" key="5">
    <source>
        <dbReference type="ARBA" id="ARBA00022989"/>
    </source>
</evidence>
<dbReference type="InterPro" id="IPR002403">
    <property type="entry name" value="Cyt_P450_E_grp-IV"/>
</dbReference>
<name>A0A067JLJ0_JATCU</name>
<proteinExistence type="inferred from homology"/>
<keyword evidence="7 8" id="KW-0349">Heme</keyword>
<evidence type="ECO:0000313" key="11">
    <source>
        <dbReference type="Proteomes" id="UP000027138"/>
    </source>
</evidence>
<evidence type="ECO:0000256" key="1">
    <source>
        <dbReference type="ARBA" id="ARBA00004167"/>
    </source>
</evidence>
<feature type="binding site" description="axial binding residue" evidence="7">
    <location>
        <position position="162"/>
    </location>
    <ligand>
        <name>heme</name>
        <dbReference type="ChEBI" id="CHEBI:30413"/>
    </ligand>
    <ligandPart>
        <name>Fe</name>
        <dbReference type="ChEBI" id="CHEBI:18248"/>
    </ligandPart>
</feature>
<keyword evidence="4 7" id="KW-0479">Metal-binding</keyword>
<dbReference type="PANTHER" id="PTHR24286">
    <property type="entry name" value="CYTOCHROME P450 26"/>
    <property type="match status" value="1"/>
</dbReference>
<dbReference type="InterPro" id="IPR017972">
    <property type="entry name" value="Cyt_P450_CS"/>
</dbReference>
<keyword evidence="6 7" id="KW-0408">Iron</keyword>
<dbReference type="GO" id="GO:0016020">
    <property type="term" value="C:membrane"/>
    <property type="evidence" value="ECO:0007669"/>
    <property type="project" value="UniProtKB-SubCell"/>
</dbReference>
<dbReference type="SUPFAM" id="SSF48264">
    <property type="entry name" value="Cytochrome P450"/>
    <property type="match status" value="1"/>
</dbReference>
<feature type="transmembrane region" description="Helical" evidence="9">
    <location>
        <begin position="12"/>
        <end position="35"/>
    </location>
</feature>
<dbReference type="GO" id="GO:0010268">
    <property type="term" value="P:brassinosteroid homeostasis"/>
    <property type="evidence" value="ECO:0007669"/>
    <property type="project" value="TreeGrafter"/>
</dbReference>
<keyword evidence="8" id="KW-0503">Monooxygenase</keyword>
<sequence length="184" mass="21384">MEREKFLTEEFIQFIFFGVLFATYESISLTVALIFKFLESHPSVLAELMIEHENILKSRQDSESSITWDDYKSMTFTQQVISETLRLGTTAPGLCRKAVKDIQFKGFTIPTGWNIMMVTSIRHINPEVYKDPLEFNPWRWKDMDSFTISKNFSPFGGGTRQCVGAEYSRLVIALFLHLLITKYR</sequence>
<protein>
    <recommendedName>
        <fullName evidence="12">Cytochrome P450</fullName>
    </recommendedName>
</protein>
<evidence type="ECO:0000256" key="6">
    <source>
        <dbReference type="ARBA" id="ARBA00023004"/>
    </source>
</evidence>
<dbReference type="Proteomes" id="UP000027138">
    <property type="component" value="Unassembled WGS sequence"/>
</dbReference>
<organism evidence="10 11">
    <name type="scientific">Jatropha curcas</name>
    <name type="common">Barbados nut</name>
    <dbReference type="NCBI Taxonomy" id="180498"/>
    <lineage>
        <taxon>Eukaryota</taxon>
        <taxon>Viridiplantae</taxon>
        <taxon>Streptophyta</taxon>
        <taxon>Embryophyta</taxon>
        <taxon>Tracheophyta</taxon>
        <taxon>Spermatophyta</taxon>
        <taxon>Magnoliopsida</taxon>
        <taxon>eudicotyledons</taxon>
        <taxon>Gunneridae</taxon>
        <taxon>Pentapetalae</taxon>
        <taxon>rosids</taxon>
        <taxon>fabids</taxon>
        <taxon>Malpighiales</taxon>
        <taxon>Euphorbiaceae</taxon>
        <taxon>Crotonoideae</taxon>
        <taxon>Jatropheae</taxon>
        <taxon>Jatropha</taxon>
    </lineage>
</organism>
<dbReference type="STRING" id="180498.A0A067JLJ0"/>
<comment type="similarity">
    <text evidence="2 8">Belongs to the cytochrome P450 family.</text>
</comment>
<keyword evidence="3 9" id="KW-0812">Transmembrane</keyword>
<dbReference type="GO" id="GO:0005506">
    <property type="term" value="F:iron ion binding"/>
    <property type="evidence" value="ECO:0007669"/>
    <property type="project" value="InterPro"/>
</dbReference>
<comment type="subcellular location">
    <subcellularLocation>
        <location evidence="1">Membrane</location>
        <topology evidence="1">Single-pass membrane protein</topology>
    </subcellularLocation>
</comment>
<dbReference type="InterPro" id="IPR036396">
    <property type="entry name" value="Cyt_P450_sf"/>
</dbReference>
<dbReference type="Gene3D" id="1.10.630.10">
    <property type="entry name" value="Cytochrome P450"/>
    <property type="match status" value="1"/>
</dbReference>
<evidence type="ECO:0000256" key="4">
    <source>
        <dbReference type="ARBA" id="ARBA00022723"/>
    </source>
</evidence>
<dbReference type="GO" id="GO:0016705">
    <property type="term" value="F:oxidoreductase activity, acting on paired donors, with incorporation or reduction of molecular oxygen"/>
    <property type="evidence" value="ECO:0007669"/>
    <property type="project" value="InterPro"/>
</dbReference>
<dbReference type="GO" id="GO:0016125">
    <property type="term" value="P:sterol metabolic process"/>
    <property type="evidence" value="ECO:0007669"/>
    <property type="project" value="TreeGrafter"/>
</dbReference>
<gene>
    <name evidence="10" type="ORF">JCGZ_25328</name>
</gene>
<keyword evidence="11" id="KW-1185">Reference proteome</keyword>
<reference evidence="10 11" key="1">
    <citation type="journal article" date="2014" name="PLoS ONE">
        <title>Global Analysis of Gene Expression Profiles in Physic Nut (Jatropha curcas L.) Seedlings Exposed to Salt Stress.</title>
        <authorList>
            <person name="Zhang L."/>
            <person name="Zhang C."/>
            <person name="Wu P."/>
            <person name="Chen Y."/>
            <person name="Li M."/>
            <person name="Jiang H."/>
            <person name="Wu G."/>
        </authorList>
    </citation>
    <scope>NUCLEOTIDE SEQUENCE [LARGE SCALE GENOMIC DNA]</scope>
    <source>
        <strain evidence="11">cv. GZQX0401</strain>
        <tissue evidence="10">Young leaves</tissue>
    </source>
</reference>
<dbReference type="PANTHER" id="PTHR24286:SF305">
    <property type="entry name" value="CYTOCHROME P450 708A2"/>
    <property type="match status" value="1"/>
</dbReference>
<dbReference type="PROSITE" id="PS00086">
    <property type="entry name" value="CYTOCHROME_P450"/>
    <property type="match status" value="1"/>
</dbReference>
<evidence type="ECO:0000256" key="7">
    <source>
        <dbReference type="PIRSR" id="PIRSR602403-1"/>
    </source>
</evidence>
<dbReference type="PRINTS" id="PR00385">
    <property type="entry name" value="P450"/>
</dbReference>
<evidence type="ECO:0000256" key="3">
    <source>
        <dbReference type="ARBA" id="ARBA00022692"/>
    </source>
</evidence>
<evidence type="ECO:0000256" key="2">
    <source>
        <dbReference type="ARBA" id="ARBA00010617"/>
    </source>
</evidence>
<dbReference type="GO" id="GO:0016132">
    <property type="term" value="P:brassinosteroid biosynthetic process"/>
    <property type="evidence" value="ECO:0007669"/>
    <property type="project" value="TreeGrafter"/>
</dbReference>
<dbReference type="AlphaFoldDB" id="A0A067JLJ0"/>
<dbReference type="EMBL" id="KK915082">
    <property type="protein sequence ID" value="KDP24727.1"/>
    <property type="molecule type" value="Genomic_DNA"/>
</dbReference>